<sequence length="86" mass="9358">MEGDSVTLNSGLTAIQSDDVIEWRFNGNRIAKISSTESNEISVWISPDGAFLNSLHLNNQTGDLKITNIKTTNSGQYTLKIKSSNG</sequence>
<feature type="non-terminal residue" evidence="2">
    <location>
        <position position="86"/>
    </location>
</feature>
<feature type="domain" description="Ig-like" evidence="1">
    <location>
        <begin position="1"/>
        <end position="86"/>
    </location>
</feature>
<dbReference type="PROSITE" id="PS50835">
    <property type="entry name" value="IG_LIKE"/>
    <property type="match status" value="1"/>
</dbReference>
<dbReference type="PANTHER" id="PTHR21063:SF4">
    <property type="entry name" value="CD48 ANTIGEN-RELATED"/>
    <property type="match status" value="1"/>
</dbReference>
<protein>
    <recommendedName>
        <fullName evidence="1">Ig-like domain-containing protein</fullName>
    </recommendedName>
</protein>
<dbReference type="InterPro" id="IPR007110">
    <property type="entry name" value="Ig-like_dom"/>
</dbReference>
<evidence type="ECO:0000313" key="2">
    <source>
        <dbReference type="EMBL" id="KAL0161503.1"/>
    </source>
</evidence>
<proteinExistence type="predicted"/>
<evidence type="ECO:0000259" key="1">
    <source>
        <dbReference type="PROSITE" id="PS50835"/>
    </source>
</evidence>
<dbReference type="InterPro" id="IPR036179">
    <property type="entry name" value="Ig-like_dom_sf"/>
</dbReference>
<comment type="caution">
    <text evidence="2">The sequence shown here is derived from an EMBL/GenBank/DDBJ whole genome shotgun (WGS) entry which is preliminary data.</text>
</comment>
<dbReference type="Proteomes" id="UP001529510">
    <property type="component" value="Unassembled WGS sequence"/>
</dbReference>
<evidence type="ECO:0000313" key="3">
    <source>
        <dbReference type="Proteomes" id="UP001529510"/>
    </source>
</evidence>
<dbReference type="SUPFAM" id="SSF48726">
    <property type="entry name" value="Immunoglobulin"/>
    <property type="match status" value="1"/>
</dbReference>
<dbReference type="AlphaFoldDB" id="A0ABD0NI95"/>
<gene>
    <name evidence="2" type="ORF">M9458_045228</name>
</gene>
<dbReference type="Gene3D" id="2.60.40.10">
    <property type="entry name" value="Immunoglobulins"/>
    <property type="match status" value="1"/>
</dbReference>
<accession>A0ABD0NI95</accession>
<dbReference type="EMBL" id="JAMKFB020000022">
    <property type="protein sequence ID" value="KAL0161503.1"/>
    <property type="molecule type" value="Genomic_DNA"/>
</dbReference>
<keyword evidence="3" id="KW-1185">Reference proteome</keyword>
<dbReference type="PANTHER" id="PTHR21063">
    <property type="entry name" value="LFA-3"/>
    <property type="match status" value="1"/>
</dbReference>
<reference evidence="2 3" key="1">
    <citation type="submission" date="2024-05" db="EMBL/GenBank/DDBJ databases">
        <title>Genome sequencing and assembly of Indian major carp, Cirrhinus mrigala (Hamilton, 1822).</title>
        <authorList>
            <person name="Mohindra V."/>
            <person name="Chowdhury L.M."/>
            <person name="Lal K."/>
            <person name="Jena J.K."/>
        </authorList>
    </citation>
    <scope>NUCLEOTIDE SEQUENCE [LARGE SCALE GENOMIC DNA]</scope>
    <source>
        <strain evidence="2">CM1030</strain>
        <tissue evidence="2">Blood</tissue>
    </source>
</reference>
<organism evidence="2 3">
    <name type="scientific">Cirrhinus mrigala</name>
    <name type="common">Mrigala</name>
    <dbReference type="NCBI Taxonomy" id="683832"/>
    <lineage>
        <taxon>Eukaryota</taxon>
        <taxon>Metazoa</taxon>
        <taxon>Chordata</taxon>
        <taxon>Craniata</taxon>
        <taxon>Vertebrata</taxon>
        <taxon>Euteleostomi</taxon>
        <taxon>Actinopterygii</taxon>
        <taxon>Neopterygii</taxon>
        <taxon>Teleostei</taxon>
        <taxon>Ostariophysi</taxon>
        <taxon>Cypriniformes</taxon>
        <taxon>Cyprinidae</taxon>
        <taxon>Labeoninae</taxon>
        <taxon>Labeonini</taxon>
        <taxon>Cirrhinus</taxon>
    </lineage>
</organism>
<name>A0ABD0NI95_CIRMR</name>
<dbReference type="InterPro" id="IPR013783">
    <property type="entry name" value="Ig-like_fold"/>
</dbReference>